<dbReference type="GeneID" id="94844126"/>
<accession>A0A1J4JLG5</accession>
<reference evidence="4" key="1">
    <citation type="submission" date="2016-10" db="EMBL/GenBank/DDBJ databases">
        <authorList>
            <person name="Benchimol M."/>
            <person name="Almeida L.G."/>
            <person name="Vasconcelos A.T."/>
            <person name="Perreira-Neves A."/>
            <person name="Rosa I.A."/>
            <person name="Tasca T."/>
            <person name="Bogo M.R."/>
            <person name="de Souza W."/>
        </authorList>
    </citation>
    <scope>NUCLEOTIDE SEQUENCE [LARGE SCALE GENOMIC DNA]</scope>
    <source>
        <strain evidence="4">K</strain>
    </source>
</reference>
<sequence length="240" mass="28376">MSNERDMMIFMAQSCLKMKRYEDSIKFIKDAILIDAKLDEKERNLFSLAYKKSVDNRRNVLQFIATVLALQQKKECKEKVDKLNSYQNRLYNELSTLSYECIDYIDRFIFKNVENTDEKIFFLKLKADHYRYMAESLPESERWQSSSAAHQSYEESIKMAKSSLSPTNPVYINTILNYSVFLHEILKRYDDALTISEDFLEKLDEIIQSIPDSLTNEMKSIVKRIKGNVDMWKKMQNGDE</sequence>
<evidence type="ECO:0000313" key="5">
    <source>
        <dbReference type="Proteomes" id="UP000179807"/>
    </source>
</evidence>
<dbReference type="InterPro" id="IPR023410">
    <property type="entry name" value="14-3-3_domain"/>
</dbReference>
<organism evidence="4 5">
    <name type="scientific">Tritrichomonas foetus</name>
    <dbReference type="NCBI Taxonomy" id="1144522"/>
    <lineage>
        <taxon>Eukaryota</taxon>
        <taxon>Metamonada</taxon>
        <taxon>Parabasalia</taxon>
        <taxon>Tritrichomonadida</taxon>
        <taxon>Tritrichomonadidae</taxon>
        <taxon>Tritrichomonas</taxon>
    </lineage>
</organism>
<feature type="site" description="Interaction with phosphoserine on interacting protein" evidence="2">
    <location>
        <position position="131"/>
    </location>
</feature>
<proteinExistence type="inferred from homology"/>
<dbReference type="Gene3D" id="1.20.190.20">
    <property type="entry name" value="14-3-3 domain"/>
    <property type="match status" value="1"/>
</dbReference>
<evidence type="ECO:0000256" key="1">
    <source>
        <dbReference type="ARBA" id="ARBA00006141"/>
    </source>
</evidence>
<evidence type="ECO:0000313" key="4">
    <source>
        <dbReference type="EMBL" id="OHS99521.1"/>
    </source>
</evidence>
<dbReference type="SUPFAM" id="SSF48445">
    <property type="entry name" value="14-3-3 protein"/>
    <property type="match status" value="1"/>
</dbReference>
<dbReference type="PIRSF" id="PIRSF000868">
    <property type="entry name" value="14-3-3"/>
    <property type="match status" value="1"/>
</dbReference>
<evidence type="ECO:0000256" key="2">
    <source>
        <dbReference type="PIRSR" id="PIRSR000868-1"/>
    </source>
</evidence>
<dbReference type="CDD" id="cd08774">
    <property type="entry name" value="14-3-3"/>
    <property type="match status" value="1"/>
</dbReference>
<dbReference type="EMBL" id="MLAK01001001">
    <property type="protein sequence ID" value="OHS99521.1"/>
    <property type="molecule type" value="Genomic_DNA"/>
</dbReference>
<dbReference type="Pfam" id="PF00244">
    <property type="entry name" value="14-3-3"/>
    <property type="match status" value="1"/>
</dbReference>
<name>A0A1J4JLG5_9EUKA</name>
<comment type="similarity">
    <text evidence="1">Belongs to the 14-3-3 family.</text>
</comment>
<protein>
    <submittedName>
        <fullName evidence="4">14-3-3-like protein GF14 epsilon</fullName>
    </submittedName>
</protein>
<dbReference type="InterPro" id="IPR036815">
    <property type="entry name" value="14-3-3_dom_sf"/>
</dbReference>
<dbReference type="Proteomes" id="UP000179807">
    <property type="component" value="Unassembled WGS sequence"/>
</dbReference>
<keyword evidence="5" id="KW-1185">Reference proteome</keyword>
<dbReference type="InterPro" id="IPR000308">
    <property type="entry name" value="14-3-3"/>
</dbReference>
<feature type="domain" description="14-3-3" evidence="3">
    <location>
        <begin position="5"/>
        <end position="227"/>
    </location>
</feature>
<feature type="site" description="Interaction with phosphoserine on interacting protein" evidence="2">
    <location>
        <position position="58"/>
    </location>
</feature>
<dbReference type="RefSeq" id="XP_068352658.1">
    <property type="nucleotide sequence ID" value="XM_068509422.1"/>
</dbReference>
<dbReference type="SMART" id="SM00101">
    <property type="entry name" value="14_3_3"/>
    <property type="match status" value="1"/>
</dbReference>
<comment type="caution">
    <text evidence="4">The sequence shown here is derived from an EMBL/GenBank/DDBJ whole genome shotgun (WGS) entry which is preliminary data.</text>
</comment>
<dbReference type="AlphaFoldDB" id="A0A1J4JLG5"/>
<evidence type="ECO:0000259" key="3">
    <source>
        <dbReference type="SMART" id="SM00101"/>
    </source>
</evidence>
<dbReference type="PANTHER" id="PTHR18860">
    <property type="entry name" value="14-3-3 PROTEIN"/>
    <property type="match status" value="1"/>
</dbReference>
<dbReference type="VEuPathDB" id="TrichDB:TRFO_34025"/>
<dbReference type="OrthoDB" id="10260625at2759"/>
<dbReference type="PRINTS" id="PR00305">
    <property type="entry name" value="1433ZETA"/>
</dbReference>
<gene>
    <name evidence="4" type="primary">GRF10</name>
    <name evidence="4" type="ORF">TRFO_34025</name>
</gene>